<evidence type="ECO:0000313" key="11">
    <source>
        <dbReference type="EMBL" id="MEQ2456629.1"/>
    </source>
</evidence>
<sequence>MCTSMVLTTRDTYVGRNLDLEDAFGERVVITPRAFPLAFRRMPTLERHQAIIGMASVAGDYPLYAEGVNESGVYMAGLNFPGNAYYPPDRGEEKALAPWELIPFLLGTCETAEAAAEQMKRIPLLGVPFQPNLPLAPLHWHIADKHGAFVAEPMADGIKVYPDPVGVLTNNPPFPFHRTNLVQYRGLSAAQPDNCLDPSLDLPPFGQGMGAVGLPGDWSPASRYVRSAFCKRNSACDSSEESSVSQFFHLLDTVAMPRGAVRTPEGKWDITRYSCCINTDTGTYYYKTYDNCALTAVALTEERRAGDKLLEFPLDTKLRITWQEG</sequence>
<keyword evidence="12" id="KW-1185">Reference proteome</keyword>
<proteinExistence type="inferred from homology"/>
<comment type="pathway">
    <text evidence="1">Lipid metabolism; bile acid biosynthesis.</text>
</comment>
<evidence type="ECO:0000256" key="3">
    <source>
        <dbReference type="ARBA" id="ARBA00022801"/>
    </source>
</evidence>
<evidence type="ECO:0000256" key="9">
    <source>
        <dbReference type="ARBA" id="ARBA00048897"/>
    </source>
</evidence>
<dbReference type="GO" id="GO:0045302">
    <property type="term" value="F:choloylglycine hydrolase activity"/>
    <property type="evidence" value="ECO:0007669"/>
    <property type="project" value="UniProtKB-EC"/>
</dbReference>
<evidence type="ECO:0000313" key="12">
    <source>
        <dbReference type="Proteomes" id="UP001440599"/>
    </source>
</evidence>
<dbReference type="InterPro" id="IPR029132">
    <property type="entry name" value="CBAH/NAAA_C"/>
</dbReference>
<protein>
    <recommendedName>
        <fullName evidence="5">choloylglycine hydrolase</fullName>
        <ecNumber evidence="5">3.5.1.24</ecNumber>
    </recommendedName>
    <alternativeName>
        <fullName evidence="6">Bile salt hydrolase</fullName>
    </alternativeName>
    <alternativeName>
        <fullName evidence="7">Choloylglycine hydrolase</fullName>
    </alternativeName>
</protein>
<evidence type="ECO:0000256" key="8">
    <source>
        <dbReference type="ARBA" id="ARBA00047285"/>
    </source>
</evidence>
<organism evidence="11 12">
    <name type="scientific">Flavonifractor hominis</name>
    <dbReference type="NCBI Taxonomy" id="3133178"/>
    <lineage>
        <taxon>Bacteria</taxon>
        <taxon>Bacillati</taxon>
        <taxon>Bacillota</taxon>
        <taxon>Clostridia</taxon>
        <taxon>Eubacteriales</taxon>
        <taxon>Oscillospiraceae</taxon>
        <taxon>Flavonifractor</taxon>
    </lineage>
</organism>
<comment type="similarity">
    <text evidence="2">Belongs to the peptidase C59 family.</text>
</comment>
<dbReference type="EMBL" id="JBBMFT010000004">
    <property type="protein sequence ID" value="MEQ2456629.1"/>
    <property type="molecule type" value="Genomic_DNA"/>
</dbReference>
<name>A0ABV1EPW7_9FIRM</name>
<evidence type="ECO:0000256" key="5">
    <source>
        <dbReference type="ARBA" id="ARBA00044769"/>
    </source>
</evidence>
<dbReference type="NCBIfam" id="NF038245">
    <property type="entry name" value="bile_salt_hydro"/>
    <property type="match status" value="1"/>
</dbReference>
<comment type="catalytic activity">
    <reaction evidence="9">
        <text>taurodeoxycholate + H2O = deoxycholate + taurine</text>
        <dbReference type="Rhea" id="RHEA:47556"/>
        <dbReference type="ChEBI" id="CHEBI:15377"/>
        <dbReference type="ChEBI" id="CHEBI:23614"/>
        <dbReference type="ChEBI" id="CHEBI:36261"/>
        <dbReference type="ChEBI" id="CHEBI:507393"/>
    </reaction>
    <physiologicalReaction direction="left-to-right" evidence="9">
        <dbReference type="Rhea" id="RHEA:47557"/>
    </physiologicalReaction>
</comment>
<keyword evidence="3 11" id="KW-0378">Hydrolase</keyword>
<evidence type="ECO:0000256" key="1">
    <source>
        <dbReference type="ARBA" id="ARBA00004860"/>
    </source>
</evidence>
<reference evidence="11 12" key="1">
    <citation type="submission" date="2024-03" db="EMBL/GenBank/DDBJ databases">
        <title>Human intestinal bacterial collection.</title>
        <authorList>
            <person name="Pauvert C."/>
            <person name="Hitch T.C.A."/>
            <person name="Clavel T."/>
        </authorList>
    </citation>
    <scope>NUCLEOTIDE SEQUENCE [LARGE SCALE GENOMIC DNA]</scope>
    <source>
        <strain evidence="11 12">CLA-AP-H34</strain>
    </source>
</reference>
<dbReference type="RefSeq" id="WP_349140286.1">
    <property type="nucleotide sequence ID" value="NZ_JBBMFT010000004.1"/>
</dbReference>
<dbReference type="Pfam" id="PF02275">
    <property type="entry name" value="CBAH"/>
    <property type="match status" value="1"/>
</dbReference>
<gene>
    <name evidence="11" type="primary">bsh</name>
    <name evidence="11" type="ORF">WMO45_08845</name>
</gene>
<keyword evidence="4" id="KW-0443">Lipid metabolism</keyword>
<accession>A0ABV1EPW7</accession>
<evidence type="ECO:0000259" key="10">
    <source>
        <dbReference type="Pfam" id="PF02275"/>
    </source>
</evidence>
<dbReference type="CDD" id="cd00542">
    <property type="entry name" value="Ntn_PVA"/>
    <property type="match status" value="1"/>
</dbReference>
<dbReference type="InterPro" id="IPR029055">
    <property type="entry name" value="Ntn_hydrolases_N"/>
</dbReference>
<dbReference type="SUPFAM" id="SSF56235">
    <property type="entry name" value="N-terminal nucleophile aminohydrolases (Ntn hydrolases)"/>
    <property type="match status" value="1"/>
</dbReference>
<dbReference type="InterPro" id="IPR047711">
    <property type="entry name" value="CBAH"/>
</dbReference>
<dbReference type="EC" id="3.5.1.24" evidence="5"/>
<dbReference type="InterPro" id="IPR052193">
    <property type="entry name" value="Peptidase_C59"/>
</dbReference>
<evidence type="ECO:0000256" key="6">
    <source>
        <dbReference type="ARBA" id="ARBA00044804"/>
    </source>
</evidence>
<dbReference type="Proteomes" id="UP001440599">
    <property type="component" value="Unassembled WGS sequence"/>
</dbReference>
<evidence type="ECO:0000256" key="7">
    <source>
        <dbReference type="ARBA" id="ARBA00044806"/>
    </source>
</evidence>
<evidence type="ECO:0000256" key="2">
    <source>
        <dbReference type="ARBA" id="ARBA00006625"/>
    </source>
</evidence>
<dbReference type="PANTHER" id="PTHR35527:SF2">
    <property type="entry name" value="HYDROLASE"/>
    <property type="match status" value="1"/>
</dbReference>
<feature type="domain" description="Choloylglycine hydrolase/NAAA C-terminal" evidence="10">
    <location>
        <begin position="2"/>
        <end position="302"/>
    </location>
</feature>
<dbReference type="Gene3D" id="3.60.60.10">
    <property type="entry name" value="Penicillin V Acylase, Chain A"/>
    <property type="match status" value="1"/>
</dbReference>
<dbReference type="PANTHER" id="PTHR35527">
    <property type="entry name" value="CHOLOYLGLYCINE HYDROLASE"/>
    <property type="match status" value="1"/>
</dbReference>
<comment type="caution">
    <text evidence="11">The sequence shown here is derived from an EMBL/GenBank/DDBJ whole genome shotgun (WGS) entry which is preliminary data.</text>
</comment>
<comment type="catalytic activity">
    <reaction evidence="8">
        <text>cholate + taurine = taurocholate + H2O</text>
        <dbReference type="Rhea" id="RHEA:47108"/>
        <dbReference type="ChEBI" id="CHEBI:15377"/>
        <dbReference type="ChEBI" id="CHEBI:29747"/>
        <dbReference type="ChEBI" id="CHEBI:36257"/>
        <dbReference type="ChEBI" id="CHEBI:507393"/>
    </reaction>
    <physiologicalReaction direction="right-to-left" evidence="8">
        <dbReference type="Rhea" id="RHEA:47110"/>
    </physiologicalReaction>
</comment>
<evidence type="ECO:0000256" key="4">
    <source>
        <dbReference type="ARBA" id="ARBA00023098"/>
    </source>
</evidence>